<dbReference type="Proteomes" id="UP000717696">
    <property type="component" value="Unassembled WGS sequence"/>
</dbReference>
<gene>
    <name evidence="2" type="ORF">B0J13DRAFT_562321</name>
</gene>
<name>A0A9P9E6K9_9HYPO</name>
<keyword evidence="1" id="KW-0472">Membrane</keyword>
<dbReference type="AlphaFoldDB" id="A0A9P9E6K9"/>
<protein>
    <recommendedName>
        <fullName evidence="4">4-coumarate:coenzyme A ligase</fullName>
    </recommendedName>
</protein>
<proteinExistence type="predicted"/>
<keyword evidence="1" id="KW-0812">Transmembrane</keyword>
<keyword evidence="3" id="KW-1185">Reference proteome</keyword>
<reference evidence="2" key="1">
    <citation type="journal article" date="2021" name="Nat. Commun.">
        <title>Genetic determinants of endophytism in the Arabidopsis root mycobiome.</title>
        <authorList>
            <person name="Mesny F."/>
            <person name="Miyauchi S."/>
            <person name="Thiergart T."/>
            <person name="Pickel B."/>
            <person name="Atanasova L."/>
            <person name="Karlsson M."/>
            <person name="Huettel B."/>
            <person name="Barry K.W."/>
            <person name="Haridas S."/>
            <person name="Chen C."/>
            <person name="Bauer D."/>
            <person name="Andreopoulos W."/>
            <person name="Pangilinan J."/>
            <person name="LaButti K."/>
            <person name="Riley R."/>
            <person name="Lipzen A."/>
            <person name="Clum A."/>
            <person name="Drula E."/>
            <person name="Henrissat B."/>
            <person name="Kohler A."/>
            <person name="Grigoriev I.V."/>
            <person name="Martin F.M."/>
            <person name="Hacquard S."/>
        </authorList>
    </citation>
    <scope>NUCLEOTIDE SEQUENCE</scope>
    <source>
        <strain evidence="2">MPI-CAGE-AT-0021</strain>
    </source>
</reference>
<organism evidence="2 3">
    <name type="scientific">Dactylonectria estremocensis</name>
    <dbReference type="NCBI Taxonomy" id="1079267"/>
    <lineage>
        <taxon>Eukaryota</taxon>
        <taxon>Fungi</taxon>
        <taxon>Dikarya</taxon>
        <taxon>Ascomycota</taxon>
        <taxon>Pezizomycotina</taxon>
        <taxon>Sordariomycetes</taxon>
        <taxon>Hypocreomycetidae</taxon>
        <taxon>Hypocreales</taxon>
        <taxon>Nectriaceae</taxon>
        <taxon>Dactylonectria</taxon>
    </lineage>
</organism>
<comment type="caution">
    <text evidence="2">The sequence shown here is derived from an EMBL/GenBank/DDBJ whole genome shotgun (WGS) entry which is preliminary data.</text>
</comment>
<evidence type="ECO:0000256" key="1">
    <source>
        <dbReference type="SAM" id="Phobius"/>
    </source>
</evidence>
<evidence type="ECO:0000313" key="3">
    <source>
        <dbReference type="Proteomes" id="UP000717696"/>
    </source>
</evidence>
<sequence length="110" mass="12543">MPVRIPRLPQAKRSEIAIFGAAGVGVLTPLYMVMPGAEERLSNQTNKWAPRWERNINYFASPVERGVQRIEPPVSKMVQRVEERLPLERMAKSMEKGIRKGIDKMTPEAK</sequence>
<feature type="transmembrane region" description="Helical" evidence="1">
    <location>
        <begin position="16"/>
        <end position="34"/>
    </location>
</feature>
<accession>A0A9P9E6K9</accession>
<evidence type="ECO:0008006" key="4">
    <source>
        <dbReference type="Google" id="ProtNLM"/>
    </source>
</evidence>
<evidence type="ECO:0000313" key="2">
    <source>
        <dbReference type="EMBL" id="KAH7133404.1"/>
    </source>
</evidence>
<dbReference type="EMBL" id="JAGMUU010000018">
    <property type="protein sequence ID" value="KAH7133404.1"/>
    <property type="molecule type" value="Genomic_DNA"/>
</dbReference>
<dbReference type="OrthoDB" id="5194807at2759"/>
<keyword evidence="1" id="KW-1133">Transmembrane helix</keyword>